<name>A0A367ZTD2_9BACT</name>
<proteinExistence type="predicted"/>
<organism evidence="1 2">
    <name type="scientific">Candidatus Ozemobacter sibiricus</name>
    <dbReference type="NCBI Taxonomy" id="2268124"/>
    <lineage>
        <taxon>Bacteria</taxon>
        <taxon>Candidatus Ozemobacteria</taxon>
        <taxon>Candidatus Ozemobacterales</taxon>
        <taxon>Candidatus Ozemobacteraceae</taxon>
        <taxon>Candidatus Ozemobacter</taxon>
    </lineage>
</organism>
<evidence type="ECO:0000313" key="1">
    <source>
        <dbReference type="EMBL" id="RCK80969.1"/>
    </source>
</evidence>
<reference evidence="1 2" key="1">
    <citation type="submission" date="2018-05" db="EMBL/GenBank/DDBJ databases">
        <title>A metagenomic window into the 2 km-deep terrestrial subsurface aquifer revealed taxonomically and functionally diverse microbial community comprising novel uncultured bacterial lineages.</title>
        <authorList>
            <person name="Kadnikov V.V."/>
            <person name="Mardanov A.V."/>
            <person name="Beletsky A.V."/>
            <person name="Banks D."/>
            <person name="Pimenov N.V."/>
            <person name="Frank Y.A."/>
            <person name="Karnachuk O.V."/>
            <person name="Ravin N.V."/>
        </authorList>
    </citation>
    <scope>NUCLEOTIDE SEQUENCE [LARGE SCALE GENOMIC DNA]</scope>
    <source>
        <strain evidence="1">BY5</strain>
    </source>
</reference>
<dbReference type="Proteomes" id="UP000252355">
    <property type="component" value="Unassembled WGS sequence"/>
</dbReference>
<sequence>MACIFLMAGLIYLFMVYRSSHQGTLDSYRETIAYCLATEGLEWVAGLGYENLVALLQNPGTSFFQRFRPGEFVDIRDVILDNGRPLPYPEDYRLFKRKIDLKHDPNRQIILVEVTVTPIDSFLRRESVVLARIVGREYD</sequence>
<protein>
    <submittedName>
        <fullName evidence="1">Uncharacterized protein</fullName>
    </submittedName>
</protein>
<gene>
    <name evidence="1" type="ORF">OZSIB_2346</name>
</gene>
<comment type="caution">
    <text evidence="1">The sequence shown here is derived from an EMBL/GenBank/DDBJ whole genome shotgun (WGS) entry which is preliminary data.</text>
</comment>
<accession>A0A367ZTD2</accession>
<evidence type="ECO:0000313" key="2">
    <source>
        <dbReference type="Proteomes" id="UP000252355"/>
    </source>
</evidence>
<dbReference type="AlphaFoldDB" id="A0A367ZTD2"/>
<dbReference type="EMBL" id="QOQW01000003">
    <property type="protein sequence ID" value="RCK80969.1"/>
    <property type="molecule type" value="Genomic_DNA"/>
</dbReference>